<dbReference type="SUPFAM" id="SSF51905">
    <property type="entry name" value="FAD/NAD(P)-binding domain"/>
    <property type="match status" value="1"/>
</dbReference>
<dbReference type="GO" id="GO:0071949">
    <property type="term" value="F:FAD binding"/>
    <property type="evidence" value="ECO:0007669"/>
    <property type="project" value="InterPro"/>
</dbReference>
<dbReference type="Proteomes" id="UP001142374">
    <property type="component" value="Unassembled WGS sequence"/>
</dbReference>
<evidence type="ECO:0000313" key="5">
    <source>
        <dbReference type="Proteomes" id="UP001142374"/>
    </source>
</evidence>
<dbReference type="Pfam" id="PF01494">
    <property type="entry name" value="FAD_binding_3"/>
    <property type="match status" value="1"/>
</dbReference>
<reference evidence="4" key="1">
    <citation type="submission" date="2022-06" db="EMBL/GenBank/DDBJ databases">
        <title>WGS of actinobacteria.</title>
        <authorList>
            <person name="Thawai C."/>
        </authorList>
    </citation>
    <scope>NUCLEOTIDE SEQUENCE</scope>
    <source>
        <strain evidence="4">AA8</strain>
    </source>
</reference>
<evidence type="ECO:0000256" key="1">
    <source>
        <dbReference type="ARBA" id="ARBA00023002"/>
    </source>
</evidence>
<evidence type="ECO:0000259" key="3">
    <source>
        <dbReference type="Pfam" id="PF01494"/>
    </source>
</evidence>
<dbReference type="PRINTS" id="PR00420">
    <property type="entry name" value="RNGMNOXGNASE"/>
</dbReference>
<dbReference type="InterPro" id="IPR036188">
    <property type="entry name" value="FAD/NAD-bd_sf"/>
</dbReference>
<feature type="domain" description="FAD-binding" evidence="3">
    <location>
        <begin position="9"/>
        <end position="342"/>
    </location>
</feature>
<dbReference type="PANTHER" id="PTHR13789:SF309">
    <property type="entry name" value="PUTATIVE (AFU_ORTHOLOGUE AFUA_6G14510)-RELATED"/>
    <property type="match status" value="1"/>
</dbReference>
<dbReference type="PANTHER" id="PTHR13789">
    <property type="entry name" value="MONOOXYGENASE"/>
    <property type="match status" value="1"/>
</dbReference>
<organism evidence="4 5">
    <name type="scientific">Streptomyces telluris</name>
    <dbReference type="NCBI Taxonomy" id="2720021"/>
    <lineage>
        <taxon>Bacteria</taxon>
        <taxon>Bacillati</taxon>
        <taxon>Actinomycetota</taxon>
        <taxon>Actinomycetes</taxon>
        <taxon>Kitasatosporales</taxon>
        <taxon>Streptomycetaceae</taxon>
        <taxon>Streptomyces</taxon>
    </lineage>
</organism>
<dbReference type="AlphaFoldDB" id="A0A9X2LKS4"/>
<dbReference type="GO" id="GO:0004497">
    <property type="term" value="F:monooxygenase activity"/>
    <property type="evidence" value="ECO:0007669"/>
    <property type="project" value="UniProtKB-KW"/>
</dbReference>
<proteinExistence type="predicted"/>
<accession>A0A9X2LKS4</accession>
<keyword evidence="5" id="KW-1185">Reference proteome</keyword>
<keyword evidence="1" id="KW-0560">Oxidoreductase</keyword>
<dbReference type="Gene3D" id="3.50.50.60">
    <property type="entry name" value="FAD/NAD(P)-binding domain"/>
    <property type="match status" value="1"/>
</dbReference>
<keyword evidence="2 4" id="KW-0503">Monooxygenase</keyword>
<dbReference type="RefSeq" id="WP_168096833.1">
    <property type="nucleotide sequence ID" value="NZ_JAATER010000829.1"/>
</dbReference>
<evidence type="ECO:0000313" key="4">
    <source>
        <dbReference type="EMBL" id="MCQ8773149.1"/>
    </source>
</evidence>
<protein>
    <submittedName>
        <fullName evidence="4">FAD-dependent monooxygenase</fullName>
    </submittedName>
</protein>
<comment type="caution">
    <text evidence="4">The sequence shown here is derived from an EMBL/GenBank/DDBJ whole genome shotgun (WGS) entry which is preliminary data.</text>
</comment>
<name>A0A9X2LKS4_9ACTN</name>
<sequence length="403" mass="42257">MSGIQRRAVVAGAGIGGLTAAVALHRRGWQVTVCERSPEPAAVGAGIVLAPNALRAFDSIGFDVTRAAGSAAPAALGLRRPDGRWLKRADTGAMTARYGSAPLAVHREALVEALTAGLPEEAIHYGVAVTSVTAANGTDDPAERPIVRTASGEFTADLVIAADGIHSPLRQQHYPAHPGLRYSGETAWRTVLPADGPAPAAAAETWGRGERFGVVPLADGRVYVYATAVAPEGYRPADPRAELLRRYGAWHDPIPALLERIDPAAVLQHDLHDLAAPLPRYHRGRLVWLGDAAHAMTPNLGQGGCQAIEDAVVLAHLLDGTDVAGIPGALAAYSAARCARTDALRVRSRRAGRIAALAHPLAVAARDLAVRATPARITQRAMDDLCRGMDNVPVDVAARSEAR</sequence>
<dbReference type="InterPro" id="IPR050493">
    <property type="entry name" value="FAD-dep_Monooxygenase_BioMet"/>
</dbReference>
<dbReference type="InterPro" id="IPR002938">
    <property type="entry name" value="FAD-bd"/>
</dbReference>
<evidence type="ECO:0000256" key="2">
    <source>
        <dbReference type="ARBA" id="ARBA00023033"/>
    </source>
</evidence>
<gene>
    <name evidence="4" type="ORF">NQU55_25790</name>
</gene>
<dbReference type="EMBL" id="JANIID010000027">
    <property type="protein sequence ID" value="MCQ8773149.1"/>
    <property type="molecule type" value="Genomic_DNA"/>
</dbReference>